<organism evidence="2 3">
    <name type="scientific">Chloebia gouldiae</name>
    <name type="common">Gouldian finch</name>
    <name type="synonym">Erythrura gouldiae</name>
    <dbReference type="NCBI Taxonomy" id="44316"/>
    <lineage>
        <taxon>Eukaryota</taxon>
        <taxon>Metazoa</taxon>
        <taxon>Chordata</taxon>
        <taxon>Craniata</taxon>
        <taxon>Vertebrata</taxon>
        <taxon>Euteleostomi</taxon>
        <taxon>Archelosauria</taxon>
        <taxon>Archosauria</taxon>
        <taxon>Dinosauria</taxon>
        <taxon>Saurischia</taxon>
        <taxon>Theropoda</taxon>
        <taxon>Coelurosauria</taxon>
        <taxon>Aves</taxon>
        <taxon>Neognathae</taxon>
        <taxon>Neoaves</taxon>
        <taxon>Telluraves</taxon>
        <taxon>Australaves</taxon>
        <taxon>Passeriformes</taxon>
        <taxon>Passeroidea</taxon>
        <taxon>Passeridae</taxon>
        <taxon>Chloebia</taxon>
    </lineage>
</organism>
<dbReference type="Proteomes" id="UP000276834">
    <property type="component" value="Unassembled WGS sequence"/>
</dbReference>
<comment type="caution">
    <text evidence="2">The sequence shown here is derived from an EMBL/GenBank/DDBJ whole genome shotgun (WGS) entry which is preliminary data.</text>
</comment>
<keyword evidence="3" id="KW-1185">Reference proteome</keyword>
<evidence type="ECO:0000256" key="1">
    <source>
        <dbReference type="SAM" id="MobiDB-lite"/>
    </source>
</evidence>
<reference evidence="2 3" key="1">
    <citation type="journal article" date="2018" name="Proc. R. Soc. B">
        <title>A non-coding region near Follistatin controls head colour polymorphism in the Gouldian finch.</title>
        <authorList>
            <person name="Toomey M.B."/>
            <person name="Marques C.I."/>
            <person name="Andrade P."/>
            <person name="Araujo P.M."/>
            <person name="Sabatino S."/>
            <person name="Gazda M.A."/>
            <person name="Afonso S."/>
            <person name="Lopes R.J."/>
            <person name="Corbo J.C."/>
            <person name="Carneiro M."/>
        </authorList>
    </citation>
    <scope>NUCLEOTIDE SEQUENCE [LARGE SCALE GENOMIC DNA]</scope>
    <source>
        <strain evidence="2">Red01</strain>
        <tissue evidence="2">Muscle</tissue>
    </source>
</reference>
<dbReference type="EMBL" id="QUSF01000223">
    <property type="protein sequence ID" value="RLV86539.1"/>
    <property type="molecule type" value="Genomic_DNA"/>
</dbReference>
<protein>
    <submittedName>
        <fullName evidence="2">Uncharacterized protein</fullName>
    </submittedName>
</protein>
<evidence type="ECO:0000313" key="3">
    <source>
        <dbReference type="Proteomes" id="UP000276834"/>
    </source>
</evidence>
<gene>
    <name evidence="2" type="ORF">DV515_00015910</name>
</gene>
<proteinExistence type="predicted"/>
<name>A0A3L8RUE1_CHLGU</name>
<evidence type="ECO:0000313" key="2">
    <source>
        <dbReference type="EMBL" id="RLV86539.1"/>
    </source>
</evidence>
<feature type="region of interest" description="Disordered" evidence="1">
    <location>
        <begin position="37"/>
        <end position="84"/>
    </location>
</feature>
<sequence length="106" mass="11999">MWLSSFKWHFMWKTQRQNLPAAQVWSLAEEIKQLRVPTENREFPAQIRRRGRRTARAAPSTSPGPEDGFPPSQGPHSNKSPCSIMGMVNLDLSSCNTSFPARSNSK</sequence>
<accession>A0A3L8RUE1</accession>
<dbReference type="AlphaFoldDB" id="A0A3L8RUE1"/>